<gene>
    <name evidence="6" type="ORF">METZ01_LOCUS39440</name>
</gene>
<dbReference type="SUPFAM" id="SSF56281">
    <property type="entry name" value="Metallo-hydrolase/oxidoreductase"/>
    <property type="match status" value="1"/>
</dbReference>
<dbReference type="GO" id="GO:0016787">
    <property type="term" value="F:hydrolase activity"/>
    <property type="evidence" value="ECO:0007669"/>
    <property type="project" value="UniProtKB-KW"/>
</dbReference>
<evidence type="ECO:0000256" key="1">
    <source>
        <dbReference type="ARBA" id="ARBA00007749"/>
    </source>
</evidence>
<keyword evidence="3" id="KW-0378">Hydrolase</keyword>
<accession>A0A381R4B2</accession>
<evidence type="ECO:0000259" key="5">
    <source>
        <dbReference type="SMART" id="SM00849"/>
    </source>
</evidence>
<dbReference type="InterPro" id="IPR001279">
    <property type="entry name" value="Metallo-B-lactamas"/>
</dbReference>
<evidence type="ECO:0000256" key="4">
    <source>
        <dbReference type="ARBA" id="ARBA00022833"/>
    </source>
</evidence>
<sequence length="275" mass="30567">MNHVQVGKANIYSVSDGNMTFSRDTFFSGLSHDDWKSYSDYQGSEFDMNVGSFIISTNESTVLVDTGLGKLDHQIKQPTRETLIPEIKETGFSLEDIDTVFITHLHLDHVGTNMTSTLSGWIPTFPKARYMVSREDWSLFTRLSNSEAFSYIKEQVQPLMDKGILDLFDGETEVSSEITTLPTPGHTPGHSSLLISSEGQKAVIMGDAAHIPPQAQETQWSPSPDRDKELSAKSRAMVMDLIEREHALLGSGHFPSPGFGNLVRVESKRLYVPLS</sequence>
<evidence type="ECO:0000256" key="3">
    <source>
        <dbReference type="ARBA" id="ARBA00022801"/>
    </source>
</evidence>
<reference evidence="6" key="1">
    <citation type="submission" date="2018-05" db="EMBL/GenBank/DDBJ databases">
        <authorList>
            <person name="Lanie J.A."/>
            <person name="Ng W.-L."/>
            <person name="Kazmierczak K.M."/>
            <person name="Andrzejewski T.M."/>
            <person name="Davidsen T.M."/>
            <person name="Wayne K.J."/>
            <person name="Tettelin H."/>
            <person name="Glass J.I."/>
            <person name="Rusch D."/>
            <person name="Podicherti R."/>
            <person name="Tsui H.-C.T."/>
            <person name="Winkler M.E."/>
        </authorList>
    </citation>
    <scope>NUCLEOTIDE SEQUENCE</scope>
</reference>
<dbReference type="SMART" id="SM00849">
    <property type="entry name" value="Lactamase_B"/>
    <property type="match status" value="1"/>
</dbReference>
<keyword evidence="2" id="KW-0479">Metal-binding</keyword>
<dbReference type="Gene3D" id="3.60.15.10">
    <property type="entry name" value="Ribonuclease Z/Hydroxyacylglutathione hydrolase-like"/>
    <property type="match status" value="1"/>
</dbReference>
<comment type="similarity">
    <text evidence="1">Belongs to the metallo-beta-lactamase superfamily.</text>
</comment>
<evidence type="ECO:0000313" key="6">
    <source>
        <dbReference type="EMBL" id="SUZ86586.1"/>
    </source>
</evidence>
<dbReference type="InterPro" id="IPR051013">
    <property type="entry name" value="MBL_superfamily_lactonases"/>
</dbReference>
<dbReference type="PANTHER" id="PTHR42978">
    <property type="entry name" value="QUORUM-QUENCHING LACTONASE YTNP-RELATED-RELATED"/>
    <property type="match status" value="1"/>
</dbReference>
<proteinExistence type="inferred from homology"/>
<protein>
    <recommendedName>
        <fullName evidence="5">Metallo-beta-lactamase domain-containing protein</fullName>
    </recommendedName>
</protein>
<dbReference type="GO" id="GO:0046872">
    <property type="term" value="F:metal ion binding"/>
    <property type="evidence" value="ECO:0007669"/>
    <property type="project" value="UniProtKB-KW"/>
</dbReference>
<evidence type="ECO:0000256" key="2">
    <source>
        <dbReference type="ARBA" id="ARBA00022723"/>
    </source>
</evidence>
<name>A0A381R4B2_9ZZZZ</name>
<dbReference type="Pfam" id="PF00753">
    <property type="entry name" value="Lactamase_B"/>
    <property type="match status" value="1"/>
</dbReference>
<keyword evidence="4" id="KW-0862">Zinc</keyword>
<organism evidence="6">
    <name type="scientific">marine metagenome</name>
    <dbReference type="NCBI Taxonomy" id="408172"/>
    <lineage>
        <taxon>unclassified sequences</taxon>
        <taxon>metagenomes</taxon>
        <taxon>ecological metagenomes</taxon>
    </lineage>
</organism>
<dbReference type="EMBL" id="UINC01001689">
    <property type="protein sequence ID" value="SUZ86586.1"/>
    <property type="molecule type" value="Genomic_DNA"/>
</dbReference>
<dbReference type="InterPro" id="IPR036866">
    <property type="entry name" value="RibonucZ/Hydroxyglut_hydro"/>
</dbReference>
<feature type="domain" description="Metallo-beta-lactamase" evidence="5">
    <location>
        <begin position="49"/>
        <end position="253"/>
    </location>
</feature>
<dbReference type="CDD" id="cd16277">
    <property type="entry name" value="metallo-hydrolase-like_MBL-fold"/>
    <property type="match status" value="1"/>
</dbReference>
<dbReference type="AlphaFoldDB" id="A0A381R4B2"/>